<feature type="domain" description="Thioredoxin" evidence="3">
    <location>
        <begin position="5"/>
        <end position="144"/>
    </location>
</feature>
<feature type="signal peptide" evidence="2">
    <location>
        <begin position="1"/>
        <end position="18"/>
    </location>
</feature>
<evidence type="ECO:0000313" key="4">
    <source>
        <dbReference type="EMBL" id="QLG46234.1"/>
    </source>
</evidence>
<dbReference type="SUPFAM" id="SSF52833">
    <property type="entry name" value="Thioredoxin-like"/>
    <property type="match status" value="1"/>
</dbReference>
<evidence type="ECO:0000313" key="5">
    <source>
        <dbReference type="Proteomes" id="UP000509302"/>
    </source>
</evidence>
<dbReference type="KEGG" id="cagg:HYG79_13055"/>
<evidence type="ECO:0000256" key="1">
    <source>
        <dbReference type="ARBA" id="ARBA00022729"/>
    </source>
</evidence>
<keyword evidence="1 2" id="KW-0732">Signal</keyword>
<feature type="chain" id="PRO_5029016241" evidence="2">
    <location>
        <begin position="19"/>
        <end position="144"/>
    </location>
</feature>
<dbReference type="AlphaFoldDB" id="A0A7H9AS09"/>
<dbReference type="EMBL" id="CP058595">
    <property type="protein sequence ID" value="QLG46234.1"/>
    <property type="molecule type" value="Genomic_DNA"/>
</dbReference>
<dbReference type="PROSITE" id="PS51352">
    <property type="entry name" value="THIOREDOXIN_2"/>
    <property type="match status" value="1"/>
</dbReference>
<dbReference type="InterPro" id="IPR013766">
    <property type="entry name" value="Thioredoxin_domain"/>
</dbReference>
<dbReference type="PANTHER" id="PTHR15337:SF11">
    <property type="entry name" value="THIOREDOXIN DOMAIN-CONTAINING PROTEIN"/>
    <property type="match status" value="1"/>
</dbReference>
<dbReference type="Gene3D" id="3.40.30.10">
    <property type="entry name" value="Glutaredoxin"/>
    <property type="match status" value="1"/>
</dbReference>
<evidence type="ECO:0000256" key="2">
    <source>
        <dbReference type="SAM" id="SignalP"/>
    </source>
</evidence>
<protein>
    <submittedName>
        <fullName evidence="4">Thioredoxin family protein</fullName>
    </submittedName>
</protein>
<reference evidence="4 5" key="1">
    <citation type="journal article" date="2006" name="Int. J. Syst. Evol. Microbiol.">
        <title>Costertonia aggregata gen. nov., sp. nov., a mesophilic marine bacterium of the family Flavobacteriaceae, isolated from a mature biofilm.</title>
        <authorList>
            <person name="Kwon K.K."/>
            <person name="Lee Y.K."/>
            <person name="Lee H.K."/>
        </authorList>
    </citation>
    <scope>NUCLEOTIDE SEQUENCE [LARGE SCALE GENOMIC DNA]</scope>
    <source>
        <strain evidence="4 5">KCCM 42265</strain>
    </source>
</reference>
<keyword evidence="5" id="KW-1185">Reference proteome</keyword>
<dbReference type="InterPro" id="IPR036249">
    <property type="entry name" value="Thioredoxin-like_sf"/>
</dbReference>
<evidence type="ECO:0000259" key="3">
    <source>
        <dbReference type="PROSITE" id="PS51352"/>
    </source>
</evidence>
<name>A0A7H9AS09_9FLAO</name>
<dbReference type="InterPro" id="IPR051099">
    <property type="entry name" value="AGR/TXD"/>
</dbReference>
<accession>A0A7H9AS09</accession>
<organism evidence="4 5">
    <name type="scientific">Costertonia aggregata</name>
    <dbReference type="NCBI Taxonomy" id="343403"/>
    <lineage>
        <taxon>Bacteria</taxon>
        <taxon>Pseudomonadati</taxon>
        <taxon>Bacteroidota</taxon>
        <taxon>Flavobacteriia</taxon>
        <taxon>Flavobacteriales</taxon>
        <taxon>Flavobacteriaceae</taxon>
        <taxon>Costertonia</taxon>
    </lineage>
</organism>
<dbReference type="Pfam" id="PF13899">
    <property type="entry name" value="Thioredoxin_7"/>
    <property type="match status" value="1"/>
</dbReference>
<dbReference type="PANTHER" id="PTHR15337">
    <property type="entry name" value="ANTERIOR GRADIENT PROTEIN-RELATED"/>
    <property type="match status" value="1"/>
</dbReference>
<gene>
    <name evidence="4" type="ORF">HYG79_13055</name>
</gene>
<dbReference type="Proteomes" id="UP000509302">
    <property type="component" value="Chromosome"/>
</dbReference>
<sequence length="144" mass="16527">MKSIVLIVSLCFSMVLLGQDWENSYSDALTTSRESDKPIVLVFSGSDWCAPCIKLDQEIWRSQDFLEYSKDNYVLYRADFPRKKKNTIAENLKRANAKLAESYNPKGFFPLVVVLDKNEKVLGKTGYKKLNPNEYIALLNSFVE</sequence>
<dbReference type="RefSeq" id="WP_179242515.1">
    <property type="nucleotide sequence ID" value="NZ_CP058595.1"/>
</dbReference>
<proteinExistence type="predicted"/>